<organism evidence="7 8">
    <name type="scientific">Edaphochlamys debaryana</name>
    <dbReference type="NCBI Taxonomy" id="47281"/>
    <lineage>
        <taxon>Eukaryota</taxon>
        <taxon>Viridiplantae</taxon>
        <taxon>Chlorophyta</taxon>
        <taxon>core chlorophytes</taxon>
        <taxon>Chlorophyceae</taxon>
        <taxon>CS clade</taxon>
        <taxon>Chlamydomonadales</taxon>
        <taxon>Chlamydomonadales incertae sedis</taxon>
        <taxon>Edaphochlamys</taxon>
    </lineage>
</organism>
<evidence type="ECO:0000313" key="7">
    <source>
        <dbReference type="EMBL" id="KAG2489076.1"/>
    </source>
</evidence>
<feature type="compositionally biased region" description="Gly residues" evidence="5">
    <location>
        <begin position="118"/>
        <end position="127"/>
    </location>
</feature>
<dbReference type="PANTHER" id="PTHR20922:SF13">
    <property type="entry name" value="DNL-TYPE ZINC FINGER PROTEIN"/>
    <property type="match status" value="1"/>
</dbReference>
<dbReference type="GO" id="GO:0050821">
    <property type="term" value="P:protein stabilization"/>
    <property type="evidence" value="ECO:0007669"/>
    <property type="project" value="TreeGrafter"/>
</dbReference>
<dbReference type="OrthoDB" id="512667at2759"/>
<feature type="domain" description="DNL-type" evidence="6">
    <location>
        <begin position="43"/>
        <end position="146"/>
    </location>
</feature>
<dbReference type="GO" id="GO:0008270">
    <property type="term" value="F:zinc ion binding"/>
    <property type="evidence" value="ECO:0007669"/>
    <property type="project" value="UniProtKB-KW"/>
</dbReference>
<reference evidence="7" key="1">
    <citation type="journal article" date="2020" name="bioRxiv">
        <title>Comparative genomics of Chlamydomonas.</title>
        <authorList>
            <person name="Craig R.J."/>
            <person name="Hasan A.R."/>
            <person name="Ness R.W."/>
            <person name="Keightley P.D."/>
        </authorList>
    </citation>
    <scope>NUCLEOTIDE SEQUENCE</scope>
    <source>
        <strain evidence="7">CCAP 11/70</strain>
    </source>
</reference>
<accession>A0A835XS36</accession>
<keyword evidence="3" id="KW-0862">Zinc</keyword>
<dbReference type="GO" id="GO:0006457">
    <property type="term" value="P:protein folding"/>
    <property type="evidence" value="ECO:0007669"/>
    <property type="project" value="TreeGrafter"/>
</dbReference>
<dbReference type="InterPro" id="IPR007853">
    <property type="entry name" value="Znf_DNL-typ"/>
</dbReference>
<feature type="region of interest" description="Disordered" evidence="5">
    <location>
        <begin position="107"/>
        <end position="146"/>
    </location>
</feature>
<protein>
    <recommendedName>
        <fullName evidence="6">DNL-type domain-containing protein</fullName>
    </recommendedName>
</protein>
<dbReference type="GO" id="GO:0005739">
    <property type="term" value="C:mitochondrion"/>
    <property type="evidence" value="ECO:0007669"/>
    <property type="project" value="TreeGrafter"/>
</dbReference>
<dbReference type="Proteomes" id="UP000612055">
    <property type="component" value="Unassembled WGS sequence"/>
</dbReference>
<dbReference type="PROSITE" id="PS51501">
    <property type="entry name" value="ZF_DNL"/>
    <property type="match status" value="1"/>
</dbReference>
<keyword evidence="2 4" id="KW-0863">Zinc-finger</keyword>
<evidence type="ECO:0000256" key="1">
    <source>
        <dbReference type="ARBA" id="ARBA00022723"/>
    </source>
</evidence>
<dbReference type="GO" id="GO:0030150">
    <property type="term" value="P:protein import into mitochondrial matrix"/>
    <property type="evidence" value="ECO:0007669"/>
    <property type="project" value="TreeGrafter"/>
</dbReference>
<evidence type="ECO:0000313" key="8">
    <source>
        <dbReference type="Proteomes" id="UP000612055"/>
    </source>
</evidence>
<dbReference type="Pfam" id="PF05180">
    <property type="entry name" value="zf-DNL"/>
    <property type="match status" value="1"/>
</dbReference>
<comment type="caution">
    <text evidence="7">The sequence shown here is derived from an EMBL/GenBank/DDBJ whole genome shotgun (WGS) entry which is preliminary data.</text>
</comment>
<evidence type="ECO:0000259" key="6">
    <source>
        <dbReference type="PROSITE" id="PS51501"/>
    </source>
</evidence>
<keyword evidence="1" id="KW-0479">Metal-binding</keyword>
<evidence type="ECO:0000256" key="5">
    <source>
        <dbReference type="SAM" id="MobiDB-lite"/>
    </source>
</evidence>
<gene>
    <name evidence="7" type="ORF">HYH03_012512</name>
</gene>
<dbReference type="GO" id="GO:0051087">
    <property type="term" value="F:protein-folding chaperone binding"/>
    <property type="evidence" value="ECO:0007669"/>
    <property type="project" value="TreeGrafter"/>
</dbReference>
<dbReference type="AlphaFoldDB" id="A0A835XS36"/>
<feature type="region of interest" description="Disordered" evidence="5">
    <location>
        <begin position="1"/>
        <end position="26"/>
    </location>
</feature>
<keyword evidence="8" id="KW-1185">Reference proteome</keyword>
<dbReference type="InterPro" id="IPR024158">
    <property type="entry name" value="Mt_import_TIM15"/>
</dbReference>
<dbReference type="PANTHER" id="PTHR20922">
    <property type="entry name" value="DNL-TYPE ZINC FINGER PROTEIN"/>
    <property type="match status" value="1"/>
</dbReference>
<name>A0A835XS36_9CHLO</name>
<feature type="compositionally biased region" description="Low complexity" evidence="5">
    <location>
        <begin position="128"/>
        <end position="146"/>
    </location>
</feature>
<evidence type="ECO:0000256" key="3">
    <source>
        <dbReference type="ARBA" id="ARBA00022833"/>
    </source>
</evidence>
<evidence type="ECO:0000256" key="4">
    <source>
        <dbReference type="PROSITE-ProRule" id="PRU00834"/>
    </source>
</evidence>
<proteinExistence type="predicted"/>
<dbReference type="EMBL" id="JAEHOE010000077">
    <property type="protein sequence ID" value="KAG2489076.1"/>
    <property type="molecule type" value="Genomic_DNA"/>
</dbReference>
<evidence type="ECO:0000256" key="2">
    <source>
        <dbReference type="ARBA" id="ARBA00022771"/>
    </source>
</evidence>
<sequence length="146" mass="15570">MLEPIPQDLKLEVKPEDGSSEPEYDEASKVVRIPLSALEGPENKRRTKLVLFTCNKCGGRTARMVNPIAWANGVVFGQCSHCKVWHVLSAPNKKIFEEVRYKDEAGMQPEEADILGAHPGGRGGAGAGTDAAAGTPDATQGGDKQA</sequence>